<dbReference type="EMBL" id="FNLC01000001">
    <property type="protein sequence ID" value="SDQ55839.1"/>
    <property type="molecule type" value="Genomic_DNA"/>
</dbReference>
<protein>
    <submittedName>
        <fullName evidence="1">Uncharacterized protein</fullName>
    </submittedName>
</protein>
<proteinExistence type="predicted"/>
<accession>A0A1H1BVA6</accession>
<reference evidence="2" key="1">
    <citation type="submission" date="2016-10" db="EMBL/GenBank/DDBJ databases">
        <authorList>
            <person name="Varghese N."/>
            <person name="Submissions S."/>
        </authorList>
    </citation>
    <scope>NUCLEOTIDE SEQUENCE [LARGE SCALE GENOMIC DNA]</scope>
    <source>
        <strain evidence="2">DSM 24767</strain>
    </source>
</reference>
<dbReference type="AlphaFoldDB" id="A0A1H1BVA6"/>
<name>A0A1H1BVA6_NATTX</name>
<organism evidence="1 2">
    <name type="scientific">Natronobacterium texcoconense</name>
    <dbReference type="NCBI Taxonomy" id="1095778"/>
    <lineage>
        <taxon>Archaea</taxon>
        <taxon>Methanobacteriati</taxon>
        <taxon>Methanobacteriota</taxon>
        <taxon>Stenosarchaea group</taxon>
        <taxon>Halobacteria</taxon>
        <taxon>Halobacteriales</taxon>
        <taxon>Natrialbaceae</taxon>
        <taxon>Natronobacterium</taxon>
    </lineage>
</organism>
<keyword evidence="2" id="KW-1185">Reference proteome</keyword>
<dbReference type="RefSeq" id="WP_170830972.1">
    <property type="nucleotide sequence ID" value="NZ_FNLC01000001.1"/>
</dbReference>
<evidence type="ECO:0000313" key="1">
    <source>
        <dbReference type="EMBL" id="SDQ55839.1"/>
    </source>
</evidence>
<gene>
    <name evidence="1" type="ORF">SAMN04489842_1168</name>
</gene>
<sequence length="56" mass="5850">MEWNLRTFVRLFLLVGGVALFVTGAVGSDTLDVVLGVVAATLGAVGLLSEWNDTAN</sequence>
<evidence type="ECO:0000313" key="2">
    <source>
        <dbReference type="Proteomes" id="UP000198848"/>
    </source>
</evidence>
<dbReference type="Proteomes" id="UP000198848">
    <property type="component" value="Unassembled WGS sequence"/>
</dbReference>
<dbReference type="STRING" id="1095778.SAMN04489842_1168"/>